<sequence length="670" mass="72926">MMRRGFRFLTWVALTLVALMATLALVIALFDWNLAKPWITRQLSAVLAREIRVDGPITLGWSLAPAHKDGSSPWLPQLHFTARELHIGNPDWARSADHLLRARTLDLHFSPLPLLRWHWHITDLRVEGLDLVMERADERRKSWRFSDQPRSRWSFDIHQIVFERAQIRYVDQPLNMDLHFDVRPLVSSANQAAEVRQAEGAASVGPANPSAMVLQAAISGRFGDASIQGNLRGGALPDLLNEDSIYPLQAEGEVGKVHTALSGKLINPHQLTRAELQLQLSGDSLDRLYAASGVPLPATRPFTTQGQLTITRLDTETRAWDWHYAHFTGKVGDSDFSGDAQYYRGPPKNRLRVTVEAGLLRLSDYVPDAGKKSGAHPDKTDTRVLPDQPAKPQRWAKLDAEIALHAKRVQLHPDIALQDASTTLRLQDQVLTAAPLRFALAGGKGEGEIRLDGRQTDIGAKLQLQLQGVQVRELFPRLARIDASFGKVDGRATLTGSGNSVAAMLAHANGEIKADLSQGTISQFILEAAGLNLANAVFAKLYRDQQVKLLCGAADVSIKDGLAQVRHGILNTEDAAIDISGQVDLAKETLSLDVVPRTKQVRILSLRTPLYVRGTFAKPDIGASKGALAARAGAAAALALVAPVAAVIPLITPGQKIPDDCAPHAAAAPS</sequence>
<dbReference type="InterPro" id="IPR052894">
    <property type="entry name" value="AsmA-related"/>
</dbReference>
<dbReference type="GO" id="GO:0090313">
    <property type="term" value="P:regulation of protein targeting to membrane"/>
    <property type="evidence" value="ECO:0007669"/>
    <property type="project" value="TreeGrafter"/>
</dbReference>
<protein>
    <submittedName>
        <fullName evidence="3">AsmA family protein</fullName>
    </submittedName>
</protein>
<organism evidence="3">
    <name type="scientific">Herbaspirillum huttiense subsp. nephrolepidis</name>
    <dbReference type="NCBI Taxonomy" id="3075126"/>
    <lineage>
        <taxon>Bacteria</taxon>
        <taxon>Pseudomonadati</taxon>
        <taxon>Pseudomonadota</taxon>
        <taxon>Betaproteobacteria</taxon>
        <taxon>Burkholderiales</taxon>
        <taxon>Oxalobacteraceae</taxon>
        <taxon>Herbaspirillum</taxon>
    </lineage>
</organism>
<evidence type="ECO:0000259" key="2">
    <source>
        <dbReference type="Pfam" id="PF05170"/>
    </source>
</evidence>
<feature type="compositionally biased region" description="Basic and acidic residues" evidence="1">
    <location>
        <begin position="369"/>
        <end position="384"/>
    </location>
</feature>
<reference evidence="3" key="1">
    <citation type="submission" date="2023-02" db="EMBL/GenBank/DDBJ databases">
        <title>Description of Herbaspirillum huttiense subsp. nephrolepsisexaltata and Herbaspirillum huttiense subsp. lycopersicon.</title>
        <authorList>
            <person name="Poudel M."/>
            <person name="Sharma A."/>
            <person name="Goss E."/>
            <person name="Tapia J.H."/>
            <person name="Harmon C.M."/>
            <person name="Jones J.B."/>
        </authorList>
    </citation>
    <scope>NUCLEOTIDE SEQUENCE</scope>
    <source>
        <strain evidence="3">NC40101</strain>
    </source>
</reference>
<evidence type="ECO:0000256" key="1">
    <source>
        <dbReference type="SAM" id="MobiDB-lite"/>
    </source>
</evidence>
<dbReference type="RefSeq" id="WP_310835697.1">
    <property type="nucleotide sequence ID" value="NZ_JAVLSM010000001.1"/>
</dbReference>
<gene>
    <name evidence="3" type="ORF">RJN63_20045</name>
</gene>
<proteinExistence type="predicted"/>
<dbReference type="GO" id="GO:0005886">
    <property type="term" value="C:plasma membrane"/>
    <property type="evidence" value="ECO:0007669"/>
    <property type="project" value="TreeGrafter"/>
</dbReference>
<feature type="domain" description="AsmA" evidence="2">
    <location>
        <begin position="2"/>
        <end position="564"/>
    </location>
</feature>
<dbReference type="PANTHER" id="PTHR30441">
    <property type="entry name" value="DUF748 DOMAIN-CONTAINING PROTEIN"/>
    <property type="match status" value="1"/>
</dbReference>
<comment type="caution">
    <text evidence="3">The sequence shown here is derived from an EMBL/GenBank/DDBJ whole genome shotgun (WGS) entry which is preliminary data.</text>
</comment>
<accession>A0AAE4GCZ5</accession>
<dbReference type="Pfam" id="PF05170">
    <property type="entry name" value="AsmA"/>
    <property type="match status" value="1"/>
</dbReference>
<dbReference type="EMBL" id="JAVRAA010000011">
    <property type="protein sequence ID" value="MDT0339138.1"/>
    <property type="molecule type" value="Genomic_DNA"/>
</dbReference>
<evidence type="ECO:0000313" key="3">
    <source>
        <dbReference type="EMBL" id="MDT0339138.1"/>
    </source>
</evidence>
<dbReference type="InterPro" id="IPR007844">
    <property type="entry name" value="AsmA"/>
</dbReference>
<dbReference type="AlphaFoldDB" id="A0AAE4GCZ5"/>
<feature type="region of interest" description="Disordered" evidence="1">
    <location>
        <begin position="367"/>
        <end position="391"/>
    </location>
</feature>
<name>A0AAE4GCZ5_9BURK</name>
<dbReference type="PANTHER" id="PTHR30441:SF9">
    <property type="entry name" value="ASMA FAMILY PROTEIN YHJG"/>
    <property type="match status" value="1"/>
</dbReference>